<dbReference type="Proteomes" id="UP001165083">
    <property type="component" value="Unassembled WGS sequence"/>
</dbReference>
<feature type="coiled-coil region" evidence="1">
    <location>
        <begin position="89"/>
        <end position="130"/>
    </location>
</feature>
<evidence type="ECO:0000313" key="3">
    <source>
        <dbReference type="EMBL" id="GMF28640.1"/>
    </source>
</evidence>
<comment type="caution">
    <text evidence="3">The sequence shown here is derived from an EMBL/GenBank/DDBJ whole genome shotgun (WGS) entry which is preliminary data.</text>
</comment>
<feature type="signal peptide" evidence="2">
    <location>
        <begin position="1"/>
        <end position="22"/>
    </location>
</feature>
<evidence type="ECO:0000256" key="1">
    <source>
        <dbReference type="SAM" id="Coils"/>
    </source>
</evidence>
<accession>A0A9W6U934</accession>
<protein>
    <submittedName>
        <fullName evidence="3">Unnamed protein product</fullName>
    </submittedName>
</protein>
<dbReference type="OrthoDB" id="123663at2759"/>
<organism evidence="3 4">
    <name type="scientific">Phytophthora lilii</name>
    <dbReference type="NCBI Taxonomy" id="2077276"/>
    <lineage>
        <taxon>Eukaryota</taxon>
        <taxon>Sar</taxon>
        <taxon>Stramenopiles</taxon>
        <taxon>Oomycota</taxon>
        <taxon>Peronosporomycetes</taxon>
        <taxon>Peronosporales</taxon>
        <taxon>Peronosporaceae</taxon>
        <taxon>Phytophthora</taxon>
    </lineage>
</organism>
<feature type="chain" id="PRO_5040943396" evidence="2">
    <location>
        <begin position="23"/>
        <end position="284"/>
    </location>
</feature>
<sequence length="284" mass="32449">MLNNRHLGQGFFLAWKMIYVQARMCNAVKMAQHNECTRARLRLIEQEVRKRCALVKSDLNDIRLACTAERSQVQSLCEDVCQPEMPKLIELVENQRRNFSNQMRCLEAQLENQREHSQNQEERLKMAQQDADLHARMILEDHQAQLRNQKLKKHIISQALAALKRRESQRRTFNAWKEIYLRSLVGQATHTAMVFRSQHPQVASTVECGSPRGYNPSLPSAAILPAPAIAIQSLQSVEGMKVGADSISRSPVPDDTLWRKWRRVDAGTAGRGLKPRPITRALPS</sequence>
<name>A0A9W6U934_9STRA</name>
<keyword evidence="2" id="KW-0732">Signal</keyword>
<keyword evidence="1" id="KW-0175">Coiled coil</keyword>
<keyword evidence="4" id="KW-1185">Reference proteome</keyword>
<proteinExistence type="predicted"/>
<dbReference type="AlphaFoldDB" id="A0A9W6U934"/>
<evidence type="ECO:0000313" key="4">
    <source>
        <dbReference type="Proteomes" id="UP001165083"/>
    </source>
</evidence>
<reference evidence="3" key="1">
    <citation type="submission" date="2023-04" db="EMBL/GenBank/DDBJ databases">
        <title>Phytophthora lilii NBRC 32176.</title>
        <authorList>
            <person name="Ichikawa N."/>
            <person name="Sato H."/>
            <person name="Tonouchi N."/>
        </authorList>
    </citation>
    <scope>NUCLEOTIDE SEQUENCE</scope>
    <source>
        <strain evidence="3">NBRC 32176</strain>
    </source>
</reference>
<gene>
    <name evidence="3" type="ORF">Plil01_001209400</name>
</gene>
<evidence type="ECO:0000256" key="2">
    <source>
        <dbReference type="SAM" id="SignalP"/>
    </source>
</evidence>
<dbReference type="EMBL" id="BSXW01000725">
    <property type="protein sequence ID" value="GMF28640.1"/>
    <property type="molecule type" value="Genomic_DNA"/>
</dbReference>